<dbReference type="InterPro" id="IPR037682">
    <property type="entry name" value="TonB_C"/>
</dbReference>
<evidence type="ECO:0000256" key="1">
    <source>
        <dbReference type="ARBA" id="ARBA00004383"/>
    </source>
</evidence>
<keyword evidence="13" id="KW-1185">Reference proteome</keyword>
<keyword evidence="9" id="KW-0472">Membrane</keyword>
<dbReference type="GO" id="GO:0098797">
    <property type="term" value="C:plasma membrane protein complex"/>
    <property type="evidence" value="ECO:0007669"/>
    <property type="project" value="TreeGrafter"/>
</dbReference>
<evidence type="ECO:0000259" key="11">
    <source>
        <dbReference type="PROSITE" id="PS52015"/>
    </source>
</evidence>
<evidence type="ECO:0000256" key="6">
    <source>
        <dbReference type="ARBA" id="ARBA00022692"/>
    </source>
</evidence>
<dbReference type="PANTHER" id="PTHR33446">
    <property type="entry name" value="PROTEIN TONB-RELATED"/>
    <property type="match status" value="1"/>
</dbReference>
<dbReference type="PROSITE" id="PS52015">
    <property type="entry name" value="TONB_CTD"/>
    <property type="match status" value="1"/>
</dbReference>
<feature type="region of interest" description="Disordered" evidence="10">
    <location>
        <begin position="1"/>
        <end position="26"/>
    </location>
</feature>
<evidence type="ECO:0000256" key="5">
    <source>
        <dbReference type="ARBA" id="ARBA00022519"/>
    </source>
</evidence>
<accession>A0A220VHB9</accession>
<keyword evidence="7" id="KW-0653">Protein transport</keyword>
<keyword evidence="5" id="KW-0997">Cell inner membrane</keyword>
<keyword evidence="3" id="KW-0813">Transport</keyword>
<dbReference type="OrthoDB" id="1628901at2"/>
<dbReference type="InterPro" id="IPR051045">
    <property type="entry name" value="TonB-dependent_transducer"/>
</dbReference>
<dbReference type="SUPFAM" id="SSF74653">
    <property type="entry name" value="TolA/TonB C-terminal domain"/>
    <property type="match status" value="1"/>
</dbReference>
<dbReference type="EMBL" id="CP022356">
    <property type="protein sequence ID" value="ASK79650.1"/>
    <property type="molecule type" value="Genomic_DNA"/>
</dbReference>
<evidence type="ECO:0000256" key="7">
    <source>
        <dbReference type="ARBA" id="ARBA00022927"/>
    </source>
</evidence>
<sequence>MEKKKVFHKRKTHKTPKQTRQGASASKKALVKHKAKLIGQYLPPQYPQNALERGIEGSVTIEATIGKLGKVISVKVLKSSNNKSLDNAAIKWFLNLKFTPAKTGKTPEKSVIIQKIKFNIKD</sequence>
<proteinExistence type="inferred from homology"/>
<evidence type="ECO:0000313" key="13">
    <source>
        <dbReference type="Proteomes" id="UP000242175"/>
    </source>
</evidence>
<dbReference type="NCBIfam" id="TIGR01352">
    <property type="entry name" value="tonB_Cterm"/>
    <property type="match status" value="1"/>
</dbReference>
<evidence type="ECO:0000256" key="10">
    <source>
        <dbReference type="SAM" id="MobiDB-lite"/>
    </source>
</evidence>
<feature type="domain" description="TonB C-terminal" evidence="11">
    <location>
        <begin position="31"/>
        <end position="122"/>
    </location>
</feature>
<dbReference type="InterPro" id="IPR006260">
    <property type="entry name" value="TonB/TolA_C"/>
</dbReference>
<evidence type="ECO:0000256" key="8">
    <source>
        <dbReference type="ARBA" id="ARBA00022989"/>
    </source>
</evidence>
<dbReference type="GO" id="GO:0015031">
    <property type="term" value="P:protein transport"/>
    <property type="evidence" value="ECO:0007669"/>
    <property type="project" value="UniProtKB-KW"/>
</dbReference>
<dbReference type="KEGG" id="pmai:CF386_11390"/>
<organism evidence="12 13">
    <name type="scientific">Paraphotobacterium marinum</name>
    <dbReference type="NCBI Taxonomy" id="1755811"/>
    <lineage>
        <taxon>Bacteria</taxon>
        <taxon>Pseudomonadati</taxon>
        <taxon>Pseudomonadota</taxon>
        <taxon>Gammaproteobacteria</taxon>
        <taxon>Vibrionales</taxon>
        <taxon>Vibrionaceae</taxon>
        <taxon>Paraphotobacterium</taxon>
    </lineage>
</organism>
<name>A0A220VHB9_9GAMM</name>
<evidence type="ECO:0000256" key="4">
    <source>
        <dbReference type="ARBA" id="ARBA00022475"/>
    </source>
</evidence>
<dbReference type="GO" id="GO:0031992">
    <property type="term" value="F:energy transducer activity"/>
    <property type="evidence" value="ECO:0007669"/>
    <property type="project" value="TreeGrafter"/>
</dbReference>
<keyword evidence="8" id="KW-1133">Transmembrane helix</keyword>
<dbReference type="PANTHER" id="PTHR33446:SF2">
    <property type="entry name" value="PROTEIN TONB"/>
    <property type="match status" value="1"/>
</dbReference>
<evidence type="ECO:0000313" key="12">
    <source>
        <dbReference type="EMBL" id="ASK79650.1"/>
    </source>
</evidence>
<evidence type="ECO:0000256" key="9">
    <source>
        <dbReference type="ARBA" id="ARBA00023136"/>
    </source>
</evidence>
<comment type="similarity">
    <text evidence="2">Belongs to the TonB family.</text>
</comment>
<dbReference type="AlphaFoldDB" id="A0A220VHB9"/>
<keyword evidence="6" id="KW-0812">Transmembrane</keyword>
<reference evidence="12 13" key="1">
    <citation type="journal article" date="2016" name="Int. J. Syst. Evol. Microbiol.">
        <title>Paraphotobacterium marinum gen. nov., sp. nov., a member of the family Vibrionaceae, isolated from surface seawater.</title>
        <authorList>
            <person name="Huang Z."/>
            <person name="Dong C."/>
            <person name="Shao Z."/>
        </authorList>
    </citation>
    <scope>NUCLEOTIDE SEQUENCE [LARGE SCALE GENOMIC DNA]</scope>
    <source>
        <strain evidence="12 13">NSCS20N07D</strain>
    </source>
</reference>
<dbReference type="Gene3D" id="3.30.1150.10">
    <property type="match status" value="1"/>
</dbReference>
<dbReference type="Pfam" id="PF03544">
    <property type="entry name" value="TonB_C"/>
    <property type="match status" value="1"/>
</dbReference>
<dbReference type="Proteomes" id="UP000242175">
    <property type="component" value="Chromosome small"/>
</dbReference>
<protein>
    <recommendedName>
        <fullName evidence="11">TonB C-terminal domain-containing protein</fullName>
    </recommendedName>
</protein>
<keyword evidence="4" id="KW-1003">Cell membrane</keyword>
<gene>
    <name evidence="12" type="ORF">CF386_11390</name>
</gene>
<comment type="subcellular location">
    <subcellularLocation>
        <location evidence="1">Cell inner membrane</location>
        <topology evidence="1">Single-pass membrane protein</topology>
        <orientation evidence="1">Periplasmic side</orientation>
    </subcellularLocation>
</comment>
<evidence type="ECO:0000256" key="3">
    <source>
        <dbReference type="ARBA" id="ARBA00022448"/>
    </source>
</evidence>
<feature type="compositionally biased region" description="Basic residues" evidence="10">
    <location>
        <begin position="1"/>
        <end position="17"/>
    </location>
</feature>
<evidence type="ECO:0000256" key="2">
    <source>
        <dbReference type="ARBA" id="ARBA00006555"/>
    </source>
</evidence>
<dbReference type="GO" id="GO:0055085">
    <property type="term" value="P:transmembrane transport"/>
    <property type="evidence" value="ECO:0007669"/>
    <property type="project" value="InterPro"/>
</dbReference>